<feature type="domain" description="YchJ-like middle NTF2-like" evidence="3">
    <location>
        <begin position="30"/>
        <end position="121"/>
    </location>
</feature>
<accession>A0A0C5VA21</accession>
<evidence type="ECO:0000313" key="5">
    <source>
        <dbReference type="Proteomes" id="UP000032266"/>
    </source>
</evidence>
<protein>
    <recommendedName>
        <fullName evidence="2">UPF0225 protein YC6258_04159</fullName>
    </recommendedName>
</protein>
<dbReference type="InterPro" id="IPR048469">
    <property type="entry name" value="YchJ-like_M"/>
</dbReference>
<evidence type="ECO:0000259" key="3">
    <source>
        <dbReference type="Pfam" id="PF17775"/>
    </source>
</evidence>
<dbReference type="SUPFAM" id="SSF54427">
    <property type="entry name" value="NTF2-like"/>
    <property type="match status" value="1"/>
</dbReference>
<dbReference type="Gene3D" id="3.10.450.50">
    <property type="match status" value="1"/>
</dbReference>
<gene>
    <name evidence="4" type="ORF">YC6258_04159</name>
</gene>
<dbReference type="OrthoDB" id="21421at2"/>
<comment type="similarity">
    <text evidence="1 2">Belongs to the UPF0225 family.</text>
</comment>
<dbReference type="Proteomes" id="UP000032266">
    <property type="component" value="Chromosome"/>
</dbReference>
<dbReference type="EMBL" id="CP007142">
    <property type="protein sequence ID" value="AJQ96195.1"/>
    <property type="molecule type" value="Genomic_DNA"/>
</dbReference>
<dbReference type="STRING" id="1445510.YC6258_04159"/>
<dbReference type="PATRIC" id="fig|1445510.3.peg.4130"/>
<keyword evidence="5" id="KW-1185">Reference proteome</keyword>
<dbReference type="InterPro" id="IPR032710">
    <property type="entry name" value="NTF2-like_dom_sf"/>
</dbReference>
<evidence type="ECO:0000313" key="4">
    <source>
        <dbReference type="EMBL" id="AJQ96195.1"/>
    </source>
</evidence>
<dbReference type="RefSeq" id="WP_044618262.1">
    <property type="nucleotide sequence ID" value="NZ_CP007142.1"/>
</dbReference>
<evidence type="ECO:0000256" key="2">
    <source>
        <dbReference type="HAMAP-Rule" id="MF_00612"/>
    </source>
</evidence>
<sequence>MTISVCPCGLGKTYQQCCGRYIEAGLPAPTPEALMRSRYCAYALKKITYLRKTWHPENCPELDLDELNSVEWIGLTVIHTEAGFKKGLVEFRARYRSAQGEGELHERSLFQKLKNRWVYVRPQSETP</sequence>
<dbReference type="Pfam" id="PF17775">
    <property type="entry name" value="YchJ_M-like"/>
    <property type="match status" value="1"/>
</dbReference>
<evidence type="ECO:0000256" key="1">
    <source>
        <dbReference type="ARBA" id="ARBA00010839"/>
    </source>
</evidence>
<name>A0A0C5VA21_9GAMM</name>
<dbReference type="Pfam" id="PF02810">
    <property type="entry name" value="SEC-C"/>
    <property type="match status" value="1"/>
</dbReference>
<dbReference type="InterPro" id="IPR023006">
    <property type="entry name" value="YchJ-like"/>
</dbReference>
<dbReference type="KEGG" id="gsn:YC6258_04159"/>
<organism evidence="4 5">
    <name type="scientific">Gynuella sunshinyii YC6258</name>
    <dbReference type="NCBI Taxonomy" id="1445510"/>
    <lineage>
        <taxon>Bacteria</taxon>
        <taxon>Pseudomonadati</taxon>
        <taxon>Pseudomonadota</taxon>
        <taxon>Gammaproteobacteria</taxon>
        <taxon>Oceanospirillales</taxon>
        <taxon>Saccharospirillaceae</taxon>
        <taxon>Gynuella</taxon>
    </lineage>
</organism>
<dbReference type="InterPro" id="IPR004027">
    <property type="entry name" value="SEC_C_motif"/>
</dbReference>
<dbReference type="PANTHER" id="PTHR33747">
    <property type="entry name" value="UPF0225 PROTEIN SCO1677"/>
    <property type="match status" value="1"/>
</dbReference>
<dbReference type="HOGENOM" id="CLU_099590_2_0_6"/>
<dbReference type="PANTHER" id="PTHR33747:SF1">
    <property type="entry name" value="ADENYLATE CYCLASE-ASSOCIATED CAP C-TERMINAL DOMAIN-CONTAINING PROTEIN"/>
    <property type="match status" value="1"/>
</dbReference>
<proteinExistence type="inferred from homology"/>
<dbReference type="HAMAP" id="MF_00612">
    <property type="entry name" value="UPF0225"/>
    <property type="match status" value="1"/>
</dbReference>
<reference evidence="4 5" key="1">
    <citation type="submission" date="2014-01" db="EMBL/GenBank/DDBJ databases">
        <title>Full genme sequencing of cellulolytic bacterium Gynuella sunshinyii YC6258T gen. nov., sp. nov.</title>
        <authorList>
            <person name="Khan H."/>
            <person name="Chung E.J."/>
            <person name="Chung Y.R."/>
        </authorList>
    </citation>
    <scope>NUCLEOTIDE SEQUENCE [LARGE SCALE GENOMIC DNA]</scope>
    <source>
        <strain evidence="4 5">YC6258</strain>
    </source>
</reference>
<dbReference type="AlphaFoldDB" id="A0A0C5VA21"/>